<proteinExistence type="predicted"/>
<dbReference type="InterPro" id="IPR036390">
    <property type="entry name" value="WH_DNA-bd_sf"/>
</dbReference>
<dbReference type="PANTHER" id="PTHR42756:SF1">
    <property type="entry name" value="TRANSCRIPTIONAL REPRESSOR OF EMRAB OPERON"/>
    <property type="match status" value="1"/>
</dbReference>
<sequence>MQHRYLADPLQQLTHAYRAYMRRAIEAAEIGIPAAHVRVLKGIEAAPSCTAQHLANCLRRDRAQITRMLKDLLDNQLIEKRDHPHDRRSQWLTLTASGEALLEQVQRLEKAAAAQMTAGLSTLEVDNFIRLTRHMTARLDA</sequence>
<dbReference type="SUPFAM" id="SSF46785">
    <property type="entry name" value="Winged helix' DNA-binding domain"/>
    <property type="match status" value="1"/>
</dbReference>
<keyword evidence="2" id="KW-0238">DNA-binding</keyword>
<evidence type="ECO:0000256" key="2">
    <source>
        <dbReference type="ARBA" id="ARBA00023125"/>
    </source>
</evidence>
<evidence type="ECO:0000256" key="3">
    <source>
        <dbReference type="ARBA" id="ARBA00023163"/>
    </source>
</evidence>
<feature type="domain" description="HTH marR-type" evidence="4">
    <location>
        <begin position="3"/>
        <end position="137"/>
    </location>
</feature>
<dbReference type="Pfam" id="PF12802">
    <property type="entry name" value="MarR_2"/>
    <property type="match status" value="1"/>
</dbReference>
<dbReference type="RefSeq" id="WP_259035752.1">
    <property type="nucleotide sequence ID" value="NZ_JAJISC010000003.1"/>
</dbReference>
<dbReference type="EMBL" id="JAJISC010000003">
    <property type="protein sequence ID" value="MCS2609247.1"/>
    <property type="molecule type" value="Genomic_DNA"/>
</dbReference>
<dbReference type="Gene3D" id="1.10.10.10">
    <property type="entry name" value="Winged helix-like DNA-binding domain superfamily/Winged helix DNA-binding domain"/>
    <property type="match status" value="1"/>
</dbReference>
<dbReference type="PROSITE" id="PS50995">
    <property type="entry name" value="HTH_MARR_2"/>
    <property type="match status" value="1"/>
</dbReference>
<protein>
    <submittedName>
        <fullName evidence="5">MarR family transcriptional regulator</fullName>
    </submittedName>
</protein>
<evidence type="ECO:0000259" key="4">
    <source>
        <dbReference type="PROSITE" id="PS50995"/>
    </source>
</evidence>
<organism evidence="5 6">
    <name type="scientific">Halomonas dongshanensis</name>
    <dbReference type="NCBI Taxonomy" id="2890835"/>
    <lineage>
        <taxon>Bacteria</taxon>
        <taxon>Pseudomonadati</taxon>
        <taxon>Pseudomonadota</taxon>
        <taxon>Gammaproteobacteria</taxon>
        <taxon>Oceanospirillales</taxon>
        <taxon>Halomonadaceae</taxon>
        <taxon>Halomonas</taxon>
    </lineage>
</organism>
<evidence type="ECO:0000313" key="5">
    <source>
        <dbReference type="EMBL" id="MCS2609247.1"/>
    </source>
</evidence>
<keyword evidence="6" id="KW-1185">Reference proteome</keyword>
<dbReference type="Proteomes" id="UP001165542">
    <property type="component" value="Unassembled WGS sequence"/>
</dbReference>
<dbReference type="InterPro" id="IPR036388">
    <property type="entry name" value="WH-like_DNA-bd_sf"/>
</dbReference>
<reference evidence="5" key="1">
    <citation type="submission" date="2021-11" db="EMBL/GenBank/DDBJ databases">
        <title>Halomonas sp., isolated from a coastal aquaculture zone in Dongshan Bay.</title>
        <authorList>
            <person name="Lin W."/>
        </authorList>
    </citation>
    <scope>NUCLEOTIDE SEQUENCE</scope>
    <source>
        <strain evidence="5">Yzlin-01</strain>
    </source>
</reference>
<dbReference type="PANTHER" id="PTHR42756">
    <property type="entry name" value="TRANSCRIPTIONAL REGULATOR, MARR"/>
    <property type="match status" value="1"/>
</dbReference>
<evidence type="ECO:0000313" key="6">
    <source>
        <dbReference type="Proteomes" id="UP001165542"/>
    </source>
</evidence>
<evidence type="ECO:0000256" key="1">
    <source>
        <dbReference type="ARBA" id="ARBA00023015"/>
    </source>
</evidence>
<keyword evidence="1" id="KW-0805">Transcription regulation</keyword>
<dbReference type="SMART" id="SM00347">
    <property type="entry name" value="HTH_MARR"/>
    <property type="match status" value="1"/>
</dbReference>
<accession>A0ABT2EF55</accession>
<dbReference type="PRINTS" id="PR00598">
    <property type="entry name" value="HTHMARR"/>
</dbReference>
<name>A0ABT2EF55_9GAMM</name>
<keyword evidence="3" id="KW-0804">Transcription</keyword>
<dbReference type="InterPro" id="IPR000835">
    <property type="entry name" value="HTH_MarR-typ"/>
</dbReference>
<gene>
    <name evidence="5" type="ORF">LLY24_07945</name>
</gene>
<comment type="caution">
    <text evidence="5">The sequence shown here is derived from an EMBL/GenBank/DDBJ whole genome shotgun (WGS) entry which is preliminary data.</text>
</comment>